<reference evidence="7" key="2">
    <citation type="submission" date="2014-07" db="EMBL/GenBank/DDBJ databases">
        <authorList>
            <person name="Hull J."/>
        </authorList>
    </citation>
    <scope>NUCLEOTIDE SEQUENCE</scope>
</reference>
<evidence type="ECO:0000256" key="2">
    <source>
        <dbReference type="ARBA" id="ARBA00022692"/>
    </source>
</evidence>
<dbReference type="GO" id="GO:0016020">
    <property type="term" value="C:membrane"/>
    <property type="evidence" value="ECO:0007669"/>
    <property type="project" value="UniProtKB-SubCell"/>
</dbReference>
<evidence type="ECO:0000256" key="1">
    <source>
        <dbReference type="ARBA" id="ARBA00004141"/>
    </source>
</evidence>
<dbReference type="SUPFAM" id="SSF103473">
    <property type="entry name" value="MFS general substrate transporter"/>
    <property type="match status" value="1"/>
</dbReference>
<dbReference type="Pfam" id="PF00083">
    <property type="entry name" value="Sugar_tr"/>
    <property type="match status" value="1"/>
</dbReference>
<evidence type="ECO:0000313" key="7">
    <source>
        <dbReference type="EMBL" id="JAG25335.1"/>
    </source>
</evidence>
<sequence length="567" mass="63349">MSQEDDLEQLMSHIGEFGKYQLGQFLLHLLAAFTAGLHMLSLVTVAAVPVHRCYVPEIDNGTSISWNLTELTQWIPTKEDGSLSSCLLSDLDHNSTHSCDRWVYDDTYYKSTRGIEWDFVCDRRWRGALSQSMYMFGVFTGAVTLGSMADKYGRKTIFYISAVLQLVLGTSVAFSTNYVLFLILSFFYGIFGSAGAYIPAFVLTTEMVGPSKRTVCGITFQAVFAVGVMVVAVWGYLIPNHVTLQMVYGLHSLVLIGHWWLIDESPRWLWSQGRVKESVKIISKATKINGGPSVDEAHFISRGSNRSKVSEESASLADMFRTPYMRKKTLNLSLNWFANSLVYYGLSLNTGSLKGNPYFILFVMSIVEIPGYILTILILDRTGRRSLICTFMLVGSLACLSTAFIPENKPGVINSVVFLGKFCISSSFAIIYNYSAELFPTVLRNTGLGLAACAPVSRPPSHHSSPCWTRSTSGCRRFCSRRWRSSRASSRCSSLRRWASRCRTRSRTGRPSGGATPASRRGAPSGPKRKRKRCTRRRPPSSSFPLTIKIVPNVLKIKIYIIFYTIK</sequence>
<proteinExistence type="predicted"/>
<feature type="transmembrane region" description="Helical" evidence="6">
    <location>
        <begin position="215"/>
        <end position="237"/>
    </location>
</feature>
<organism evidence="7">
    <name type="scientific">Lygus hesperus</name>
    <name type="common">Western plant bug</name>
    <dbReference type="NCBI Taxonomy" id="30085"/>
    <lineage>
        <taxon>Eukaryota</taxon>
        <taxon>Metazoa</taxon>
        <taxon>Ecdysozoa</taxon>
        <taxon>Arthropoda</taxon>
        <taxon>Hexapoda</taxon>
        <taxon>Insecta</taxon>
        <taxon>Pterygota</taxon>
        <taxon>Neoptera</taxon>
        <taxon>Paraneoptera</taxon>
        <taxon>Hemiptera</taxon>
        <taxon>Heteroptera</taxon>
        <taxon>Panheteroptera</taxon>
        <taxon>Cimicomorpha</taxon>
        <taxon>Miridae</taxon>
        <taxon>Mirini</taxon>
        <taxon>Lygus</taxon>
    </lineage>
</organism>
<dbReference type="PANTHER" id="PTHR24064">
    <property type="entry name" value="SOLUTE CARRIER FAMILY 22 MEMBER"/>
    <property type="match status" value="1"/>
</dbReference>
<feature type="region of interest" description="Disordered" evidence="5">
    <location>
        <begin position="503"/>
        <end position="541"/>
    </location>
</feature>
<feature type="transmembrane region" description="Helical" evidence="6">
    <location>
        <begin position="386"/>
        <end position="405"/>
    </location>
</feature>
<feature type="transmembrane region" description="Helical" evidence="6">
    <location>
        <begin position="156"/>
        <end position="174"/>
    </location>
</feature>
<feature type="transmembrane region" description="Helical" evidence="6">
    <location>
        <begin position="358"/>
        <end position="379"/>
    </location>
</feature>
<dbReference type="CDD" id="cd17317">
    <property type="entry name" value="MFS_SLC22"/>
    <property type="match status" value="1"/>
</dbReference>
<evidence type="ECO:0000256" key="4">
    <source>
        <dbReference type="ARBA" id="ARBA00023136"/>
    </source>
</evidence>
<protein>
    <submittedName>
        <fullName evidence="7">Organic cation transporter protein</fullName>
    </submittedName>
</protein>
<dbReference type="InterPro" id="IPR036259">
    <property type="entry name" value="MFS_trans_sf"/>
</dbReference>
<dbReference type="AlphaFoldDB" id="A0A0A9Y723"/>
<dbReference type="InterPro" id="IPR005828">
    <property type="entry name" value="MFS_sugar_transport-like"/>
</dbReference>
<keyword evidence="4 6" id="KW-0472">Membrane</keyword>
<evidence type="ECO:0000256" key="3">
    <source>
        <dbReference type="ARBA" id="ARBA00022989"/>
    </source>
</evidence>
<feature type="non-terminal residue" evidence="7">
    <location>
        <position position="567"/>
    </location>
</feature>
<feature type="transmembrane region" description="Helical" evidence="6">
    <location>
        <begin position="411"/>
        <end position="434"/>
    </location>
</feature>
<dbReference type="Gene3D" id="1.20.1250.20">
    <property type="entry name" value="MFS general substrate transporter like domains"/>
    <property type="match status" value="1"/>
</dbReference>
<evidence type="ECO:0000256" key="5">
    <source>
        <dbReference type="SAM" id="MobiDB-lite"/>
    </source>
</evidence>
<keyword evidence="2 6" id="KW-0812">Transmembrane</keyword>
<reference evidence="7" key="1">
    <citation type="journal article" date="2014" name="PLoS ONE">
        <title>Transcriptome-Based Identification of ABC Transporters in the Western Tarnished Plant Bug Lygus hesperus.</title>
        <authorList>
            <person name="Hull J.J."/>
            <person name="Chaney K."/>
            <person name="Geib S.M."/>
            <person name="Fabrick J.A."/>
            <person name="Brent C.S."/>
            <person name="Walsh D."/>
            <person name="Lavine L.C."/>
        </authorList>
    </citation>
    <scope>NUCLEOTIDE SEQUENCE</scope>
</reference>
<evidence type="ECO:0000256" key="6">
    <source>
        <dbReference type="SAM" id="Phobius"/>
    </source>
</evidence>
<gene>
    <name evidence="7" type="primary">Orct_5</name>
    <name evidence="7" type="ORF">CM83_24349</name>
</gene>
<dbReference type="EMBL" id="GBHO01018269">
    <property type="protein sequence ID" value="JAG25335.1"/>
    <property type="molecule type" value="Transcribed_RNA"/>
</dbReference>
<keyword evidence="3 6" id="KW-1133">Transmembrane helix</keyword>
<feature type="transmembrane region" description="Helical" evidence="6">
    <location>
        <begin position="243"/>
        <end position="262"/>
    </location>
</feature>
<accession>A0A0A9Y723</accession>
<feature type="transmembrane region" description="Helical" evidence="6">
    <location>
        <begin position="329"/>
        <end position="346"/>
    </location>
</feature>
<name>A0A0A9Y723_LYGHE</name>
<feature type="transmembrane region" description="Helical" evidence="6">
    <location>
        <begin position="25"/>
        <end position="48"/>
    </location>
</feature>
<dbReference type="GO" id="GO:0022857">
    <property type="term" value="F:transmembrane transporter activity"/>
    <property type="evidence" value="ECO:0007669"/>
    <property type="project" value="InterPro"/>
</dbReference>
<feature type="compositionally biased region" description="Basic residues" evidence="5">
    <location>
        <begin position="527"/>
        <end position="539"/>
    </location>
</feature>
<feature type="transmembrane region" description="Helical" evidence="6">
    <location>
        <begin position="180"/>
        <end position="203"/>
    </location>
</feature>
<comment type="subcellular location">
    <subcellularLocation>
        <location evidence="1">Membrane</location>
        <topology evidence="1">Multi-pass membrane protein</topology>
    </subcellularLocation>
</comment>